<dbReference type="AlphaFoldDB" id="A0A517SDD9"/>
<reference evidence="1 2" key="1">
    <citation type="submission" date="2019-02" db="EMBL/GenBank/DDBJ databases">
        <title>Deep-cultivation of Planctomycetes and their phenomic and genomic characterization uncovers novel biology.</title>
        <authorList>
            <person name="Wiegand S."/>
            <person name="Jogler M."/>
            <person name="Boedeker C."/>
            <person name="Pinto D."/>
            <person name="Vollmers J."/>
            <person name="Rivas-Marin E."/>
            <person name="Kohn T."/>
            <person name="Peeters S.H."/>
            <person name="Heuer A."/>
            <person name="Rast P."/>
            <person name="Oberbeckmann S."/>
            <person name="Bunk B."/>
            <person name="Jeske O."/>
            <person name="Meyerdierks A."/>
            <person name="Storesund J.E."/>
            <person name="Kallscheuer N."/>
            <person name="Luecker S."/>
            <person name="Lage O.M."/>
            <person name="Pohl T."/>
            <person name="Merkel B.J."/>
            <person name="Hornburger P."/>
            <person name="Mueller R.-W."/>
            <person name="Bruemmer F."/>
            <person name="Labrenz M."/>
            <person name="Spormann A.M."/>
            <person name="Op den Camp H."/>
            <person name="Overmann J."/>
            <person name="Amann R."/>
            <person name="Jetten M.S.M."/>
            <person name="Mascher T."/>
            <person name="Medema M.H."/>
            <person name="Devos D.P."/>
            <person name="Kaster A.-K."/>
            <person name="Ovreas L."/>
            <person name="Rohde M."/>
            <person name="Galperin M.Y."/>
            <person name="Jogler C."/>
        </authorList>
    </citation>
    <scope>NUCLEOTIDE SEQUENCE [LARGE SCALE GENOMIC DNA]</scope>
    <source>
        <strain evidence="1 2">Pan44</strain>
    </source>
</reference>
<evidence type="ECO:0000313" key="2">
    <source>
        <dbReference type="Proteomes" id="UP000315700"/>
    </source>
</evidence>
<keyword evidence="2" id="KW-1185">Reference proteome</keyword>
<sequence>MRLPGWLKHAFAADDGPLTPTPEQAALVDRLAHEVVRRGMTVPALAFLEMSHPLNYVTSQAIHFFTPMIGAVSNTNAHRLLADLLEHRGAIEYICQAIERVQADTAGAKRSS</sequence>
<dbReference type="KEGG" id="ccos:Pan44_21520"/>
<dbReference type="EMBL" id="CP036271">
    <property type="protein sequence ID" value="QDT54125.1"/>
    <property type="molecule type" value="Genomic_DNA"/>
</dbReference>
<evidence type="ECO:0000313" key="1">
    <source>
        <dbReference type="EMBL" id="QDT54125.1"/>
    </source>
</evidence>
<dbReference type="InParanoid" id="A0A517SDD9"/>
<protein>
    <submittedName>
        <fullName evidence="1">Uncharacterized protein</fullName>
    </submittedName>
</protein>
<dbReference type="RefSeq" id="WP_145029907.1">
    <property type="nucleotide sequence ID" value="NZ_CP036271.1"/>
</dbReference>
<gene>
    <name evidence="1" type="ORF">Pan44_21520</name>
</gene>
<dbReference type="Proteomes" id="UP000315700">
    <property type="component" value="Chromosome"/>
</dbReference>
<name>A0A517SDD9_9PLAN</name>
<accession>A0A517SDD9</accession>
<proteinExistence type="predicted"/>
<organism evidence="1 2">
    <name type="scientific">Caulifigura coniformis</name>
    <dbReference type="NCBI Taxonomy" id="2527983"/>
    <lineage>
        <taxon>Bacteria</taxon>
        <taxon>Pseudomonadati</taxon>
        <taxon>Planctomycetota</taxon>
        <taxon>Planctomycetia</taxon>
        <taxon>Planctomycetales</taxon>
        <taxon>Planctomycetaceae</taxon>
        <taxon>Caulifigura</taxon>
    </lineage>
</organism>
<dbReference type="OrthoDB" id="289760at2"/>